<feature type="region of interest" description="Disordered" evidence="1">
    <location>
        <begin position="727"/>
        <end position="835"/>
    </location>
</feature>
<feature type="compositionally biased region" description="Polar residues" evidence="1">
    <location>
        <begin position="808"/>
        <end position="817"/>
    </location>
</feature>
<feature type="compositionally biased region" description="Pro residues" evidence="1">
    <location>
        <begin position="781"/>
        <end position="797"/>
    </location>
</feature>
<dbReference type="EMBL" id="CDMZ01001602">
    <property type="protein sequence ID" value="CEM35008.1"/>
    <property type="molecule type" value="Genomic_DNA"/>
</dbReference>
<evidence type="ECO:0000256" key="1">
    <source>
        <dbReference type="SAM" id="MobiDB-lite"/>
    </source>
</evidence>
<feature type="compositionally biased region" description="Basic and acidic residues" evidence="1">
    <location>
        <begin position="818"/>
        <end position="835"/>
    </location>
</feature>
<sequence length="874" mass="94360">MWLEHYLTRPTDTVLRGEGSSFTHVKRQNEGERYWPSPETESRRKHLQKVYDPEKQDWTIADVRYAVRQGGQVYAVKPFPHARVSNFLTGAAETGKDEDKDAVDASNKKFNFLFKDKVQGSVKRNPQLEKKKKLQTTVADFEDRALFLRKTAGVAQAAEDSVLTTMLKKAGDREKLKAESNACLISKYLQCLSEETSEGLIPHRTNPVLVETLSHLLVAGTPAGGGGERETWGGTQTSGGKGGTGAAAGETILKYLMREIGGDKVTDRTPEQQAEAIARMDSELESFNAKKYTAAKKTGGDRKESASDSLPVNANSSPEAVGVEIRSGNTETSAAGGGDSGSSAESQQPPSASSLISHKTPTGTLVETYLRCAATTGVSLTAVLTAAENLRGVVDREFQLNPSGEQGGTQAAAARSVAVRRQSEAMLRPFTTQPLPTRQQNSPNTQRLTSAVGGTRGGRTGGSSLSPPNDRQRPRTASPHLDRTSASPSKTTVSFSPKRLPRTCTGRTLGNWATHDFPSLRPTIRQATGGAVQLETNAGAFLRAPPPPLDAGLPWHGSYETYADFGVARHQAVSFGPPHSRLVKQRRLYSSHARRPRSAQCGGLRVEDEYLDPSFYPFSQSNFRGQQAEAQSGADGVERAEGAGGKSDGVGADVYKKKPKTAARIETSPNGIELLLPYHLVPPVGGEDQMEGGRRGRGSSNAPDTAAAGEALAEALEEFGFCKLPKERAQTGKEKEGEGTRLRTKGGGGSRLMRSATPLSIHRVFRPVTPSANPKGQPSSPQGPPPSLSVDWPPAPFPTDERREAWNRMQQGAATRSRQADREALELERDLTDPGQERGRVLAPWMERVAHHQQTLESIFTLHGFHAVCNCNNP</sequence>
<proteinExistence type="predicted"/>
<feature type="region of interest" description="Disordered" evidence="1">
    <location>
        <begin position="625"/>
        <end position="653"/>
    </location>
</feature>
<feature type="region of interest" description="Disordered" evidence="1">
    <location>
        <begin position="683"/>
        <end position="707"/>
    </location>
</feature>
<gene>
    <name evidence="2" type="ORF">Cvel_5281</name>
</gene>
<feature type="compositionally biased region" description="Gly residues" evidence="1">
    <location>
        <begin position="236"/>
        <end position="245"/>
    </location>
</feature>
<organism evidence="2">
    <name type="scientific">Chromera velia CCMP2878</name>
    <dbReference type="NCBI Taxonomy" id="1169474"/>
    <lineage>
        <taxon>Eukaryota</taxon>
        <taxon>Sar</taxon>
        <taxon>Alveolata</taxon>
        <taxon>Colpodellida</taxon>
        <taxon>Chromeraceae</taxon>
        <taxon>Chromera</taxon>
    </lineage>
</organism>
<feature type="compositionally biased region" description="Polar residues" evidence="1">
    <location>
        <begin position="430"/>
        <end position="449"/>
    </location>
</feature>
<feature type="compositionally biased region" description="Polar residues" evidence="1">
    <location>
        <begin position="484"/>
        <end position="495"/>
    </location>
</feature>
<protein>
    <submittedName>
        <fullName evidence="2">Uncharacterized protein</fullName>
    </submittedName>
</protein>
<evidence type="ECO:0000313" key="2">
    <source>
        <dbReference type="EMBL" id="CEM35008.1"/>
    </source>
</evidence>
<dbReference type="VEuPathDB" id="CryptoDB:Cvel_5281"/>
<name>A0A0G4GVN7_9ALVE</name>
<feature type="compositionally biased region" description="Polar residues" evidence="1">
    <location>
        <begin position="307"/>
        <end position="318"/>
    </location>
</feature>
<feature type="compositionally biased region" description="Low complexity" evidence="1">
    <location>
        <begin position="341"/>
        <end position="354"/>
    </location>
</feature>
<reference evidence="2" key="1">
    <citation type="submission" date="2014-11" db="EMBL/GenBank/DDBJ databases">
        <authorList>
            <person name="Otto D Thomas"/>
            <person name="Naeem Raeece"/>
        </authorList>
    </citation>
    <scope>NUCLEOTIDE SEQUENCE</scope>
</reference>
<accession>A0A0G4GVN7</accession>
<feature type="region of interest" description="Disordered" evidence="1">
    <location>
        <begin position="222"/>
        <end position="245"/>
    </location>
</feature>
<feature type="region of interest" description="Disordered" evidence="1">
    <location>
        <begin position="293"/>
        <end position="359"/>
    </location>
</feature>
<dbReference type="AlphaFoldDB" id="A0A0G4GVN7"/>
<feature type="compositionally biased region" description="Basic and acidic residues" evidence="1">
    <location>
        <begin position="727"/>
        <end position="741"/>
    </location>
</feature>
<feature type="region of interest" description="Disordered" evidence="1">
    <location>
        <begin position="427"/>
        <end position="502"/>
    </location>
</feature>